<comment type="caution">
    <text evidence="2">The sequence shown here is derived from an EMBL/GenBank/DDBJ whole genome shotgun (WGS) entry which is preliminary data.</text>
</comment>
<accession>A0A944MAU5</accession>
<feature type="transmembrane region" description="Helical" evidence="1">
    <location>
        <begin position="795"/>
        <end position="823"/>
    </location>
</feature>
<organism evidence="2 3">
    <name type="scientific">Candidatus Thiodiazotropha taylori</name>
    <dbReference type="NCBI Taxonomy" id="2792791"/>
    <lineage>
        <taxon>Bacteria</taxon>
        <taxon>Pseudomonadati</taxon>
        <taxon>Pseudomonadota</taxon>
        <taxon>Gammaproteobacteria</taxon>
        <taxon>Chromatiales</taxon>
        <taxon>Sedimenticolaceae</taxon>
        <taxon>Candidatus Thiodiazotropha</taxon>
    </lineage>
</organism>
<proteinExistence type="predicted"/>
<keyword evidence="1" id="KW-0812">Transmembrane</keyword>
<dbReference type="Proteomes" id="UP000770889">
    <property type="component" value="Unassembled WGS sequence"/>
</dbReference>
<reference evidence="2 3" key="1">
    <citation type="submission" date="2021-05" db="EMBL/GenBank/DDBJ databases">
        <title>Genetic and Functional Diversity in Clade A Lucinid endosymbionts from the Bahamas.</title>
        <authorList>
            <person name="Giani N.M."/>
            <person name="Engel A.S."/>
            <person name="Campbell B.J."/>
        </authorList>
    </citation>
    <scope>NUCLEOTIDE SEQUENCE [LARGE SCALE GENOMIC DNA]</scope>
    <source>
        <strain evidence="2">LUC16012Gg_MoonRockCtena</strain>
    </source>
</reference>
<evidence type="ECO:0000313" key="2">
    <source>
        <dbReference type="EMBL" id="MBT2988002.1"/>
    </source>
</evidence>
<dbReference type="AlphaFoldDB" id="A0A944MAU5"/>
<protein>
    <submittedName>
        <fullName evidence="2">Uncharacterized protein</fullName>
    </submittedName>
</protein>
<sequence length="833" mass="91488">MNAPSHKLFIPLVRQPPRETLLLSHPWFLRHPGAVPVTASPRLLQFTSDSFMEDFLDGVEASGEARDIDVFERLLTFRDYAEPPAAMLDEHGDPLYPGSLSRDSDPANALAEGEEVPAEDWLRKLYLPLHCHFHIVSLALHCRRAGFPRVGSARVREAGMVIRRLVADRDQERWEDWIPVTAEKGVWLEIADRDMRPLGLGPEAPLLDPQAIAERLPALAETELRARAGLALDDPLPDRLQLDRLSPLSSAIGEAGKHSVMFGYLPLSAGAFQLPPFADPADLDETAIAALLQQRARDHLRAEWLDDRPPNPGDAAAFVGRLQGSIQAPLRELVELLVLPNPPAADVNSARTRLESDWVDGSLVFHQKATGDADASVRITLQRALWLEADSFASLANWTASLEDRVIAEARARRPSEAGWNNDDHPQFGADVGTLFRYHLREIIDLGIPATGTPDAGATGDTDLRHLLGALLLRVRACRKELLRQINQQVLPADEQPDLDRTMPESEFADADDYPIVTAGSLSDEIEAWLEADTPEARSEVPRPWPPLILDGTLLAVHQESRKLEFACTEVDERGAAAGNAYLEECAGRRQAANDLLHHRVDDALLPSGSLPRSPGDELRIIGLDLVAQPEMGLLVFPGPAPTQTSVETMINDVAGRYTTSGNPVPSVEGQRAEAAQLLNLVRPRFDADSLYAVWCYARIAGHDACEAEQLLWTPGSEPFSLAEPTDILGMKPVAMQLPDLKKLVRDIPRIPKANANPFAAVNIPPDSGVTTGEEMADTARQWGIQMICSFGIPVFTICAWVLFSIILSILLMIPGFGWLLLLKFCLPVPVKK</sequence>
<evidence type="ECO:0000256" key="1">
    <source>
        <dbReference type="SAM" id="Phobius"/>
    </source>
</evidence>
<dbReference type="EMBL" id="JAHHGM010000002">
    <property type="protein sequence ID" value="MBT2988002.1"/>
    <property type="molecule type" value="Genomic_DNA"/>
</dbReference>
<keyword evidence="1" id="KW-1133">Transmembrane helix</keyword>
<name>A0A944MAU5_9GAMM</name>
<evidence type="ECO:0000313" key="3">
    <source>
        <dbReference type="Proteomes" id="UP000770889"/>
    </source>
</evidence>
<gene>
    <name evidence="2" type="ORF">KME65_03470</name>
</gene>
<keyword evidence="1" id="KW-0472">Membrane</keyword>